<evidence type="ECO:0000313" key="1">
    <source>
        <dbReference type="EMBL" id="KKL70726.1"/>
    </source>
</evidence>
<accession>A0A0F9EWT4</accession>
<protein>
    <submittedName>
        <fullName evidence="1">Uncharacterized protein</fullName>
    </submittedName>
</protein>
<sequence length="233" mass="27440">MDAINLTTEYEMELMHLHLPIESIDENFTLYDLFAMVHGLEDLYPGIAAIFGMPCFDQFWNRICLDRDDGDSDEVEYLELYWHVGYDTIVTPMTEEEKVEWQKHHDYSSCIFEGKNNYWDNIKQGELSDLMAFHGVGDFSAEDIEQWPEYAGRKCWYSIGFTPVNNLKHLPIVIKEEVNFFQPFLKKGTELSRTGFILTRSPSLWTFITSVFWGITFYGFMPQKDREEENDNN</sequence>
<organism evidence="1">
    <name type="scientific">marine sediment metagenome</name>
    <dbReference type="NCBI Taxonomy" id="412755"/>
    <lineage>
        <taxon>unclassified sequences</taxon>
        <taxon>metagenomes</taxon>
        <taxon>ecological metagenomes</taxon>
    </lineage>
</organism>
<reference evidence="1" key="1">
    <citation type="journal article" date="2015" name="Nature">
        <title>Complex archaea that bridge the gap between prokaryotes and eukaryotes.</title>
        <authorList>
            <person name="Spang A."/>
            <person name="Saw J.H."/>
            <person name="Jorgensen S.L."/>
            <person name="Zaremba-Niedzwiedzka K."/>
            <person name="Martijn J."/>
            <person name="Lind A.E."/>
            <person name="van Eijk R."/>
            <person name="Schleper C."/>
            <person name="Guy L."/>
            <person name="Ettema T.J."/>
        </authorList>
    </citation>
    <scope>NUCLEOTIDE SEQUENCE</scope>
</reference>
<name>A0A0F9EWT4_9ZZZZ</name>
<comment type="caution">
    <text evidence="1">The sequence shown here is derived from an EMBL/GenBank/DDBJ whole genome shotgun (WGS) entry which is preliminary data.</text>
</comment>
<gene>
    <name evidence="1" type="ORF">LCGC14_2102040</name>
</gene>
<dbReference type="EMBL" id="LAZR01025813">
    <property type="protein sequence ID" value="KKL70726.1"/>
    <property type="molecule type" value="Genomic_DNA"/>
</dbReference>
<dbReference type="AlphaFoldDB" id="A0A0F9EWT4"/>
<proteinExistence type="predicted"/>